<proteinExistence type="predicted"/>
<accession>A0A0F3RUT2</accession>
<reference evidence="1 4" key="2">
    <citation type="submission" date="2019-07" db="EMBL/GenBank/DDBJ databases">
        <title>Whole genome shotgun sequence of Lactobacillus spicheri NBRC 107155.</title>
        <authorList>
            <person name="Hosoyama A."/>
            <person name="Uohara A."/>
            <person name="Ohji S."/>
            <person name="Ichikawa N."/>
        </authorList>
    </citation>
    <scope>NUCLEOTIDE SEQUENCE [LARGE SCALE GENOMIC DNA]</scope>
    <source>
        <strain evidence="1 4">NBRC 107155</strain>
    </source>
</reference>
<evidence type="ECO:0000313" key="2">
    <source>
        <dbReference type="EMBL" id="KJW13665.1"/>
    </source>
</evidence>
<protein>
    <submittedName>
        <fullName evidence="2">Uncharacterized protein</fullName>
    </submittedName>
</protein>
<reference evidence="2 3" key="1">
    <citation type="submission" date="2015-03" db="EMBL/GenBank/DDBJ databases">
        <authorList>
            <person name="Zheng J."/>
            <person name="Ganezle M."/>
        </authorList>
    </citation>
    <scope>NUCLEOTIDE SEQUENCE [LARGE SCALE GENOMIC DNA]</scope>
    <source>
        <strain evidence="2 3">LP38</strain>
    </source>
</reference>
<dbReference type="EMBL" id="JZCR01000005">
    <property type="protein sequence ID" value="KJW13665.1"/>
    <property type="molecule type" value="Genomic_DNA"/>
</dbReference>
<dbReference type="PATRIC" id="fig|216463.3.peg.2173"/>
<evidence type="ECO:0000313" key="1">
    <source>
        <dbReference type="EMBL" id="GEO66796.1"/>
    </source>
</evidence>
<dbReference type="AlphaFoldDB" id="A0A0F3RUT2"/>
<dbReference type="Proteomes" id="UP000321691">
    <property type="component" value="Unassembled WGS sequence"/>
</dbReference>
<keyword evidence="4" id="KW-1185">Reference proteome</keyword>
<dbReference type="EMBL" id="BJZI01000014">
    <property type="protein sequence ID" value="GEO66796.1"/>
    <property type="molecule type" value="Genomic_DNA"/>
</dbReference>
<evidence type="ECO:0000313" key="3">
    <source>
        <dbReference type="Proteomes" id="UP000033491"/>
    </source>
</evidence>
<dbReference type="OrthoDB" id="5195275at2"/>
<name>A0A0F3RUT2_9LACO</name>
<comment type="caution">
    <text evidence="2">The sequence shown here is derived from an EMBL/GenBank/DDBJ whole genome shotgun (WGS) entry which is preliminary data.</text>
</comment>
<organism evidence="2 3">
    <name type="scientific">Levilactobacillus spicheri</name>
    <dbReference type="NCBI Taxonomy" id="216463"/>
    <lineage>
        <taxon>Bacteria</taxon>
        <taxon>Bacillati</taxon>
        <taxon>Bacillota</taxon>
        <taxon>Bacilli</taxon>
        <taxon>Lactobacillales</taxon>
        <taxon>Lactobacillaceae</taxon>
        <taxon>Levilactobacillus</taxon>
    </lineage>
</organism>
<dbReference type="Proteomes" id="UP000033491">
    <property type="component" value="Unassembled WGS sequence"/>
</dbReference>
<gene>
    <name evidence="1" type="ORF">LSP04_12150</name>
    <name evidence="2" type="ORF">VC81_01865</name>
</gene>
<evidence type="ECO:0000313" key="4">
    <source>
        <dbReference type="Proteomes" id="UP000321691"/>
    </source>
</evidence>
<dbReference type="RefSeq" id="WP_045806455.1">
    <property type="nucleotide sequence ID" value="NZ_BJZI01000014.1"/>
</dbReference>
<sequence length="62" mass="7098">MTAFNVSDQVLLPRPYRGVVGTVIYYDQVTNRYLVRVGIEQQLYFTAEQLTKWSAAAAKLDE</sequence>